<accession>A0A0C9ZUK0</accession>
<evidence type="ECO:0000313" key="2">
    <source>
        <dbReference type="EMBL" id="KIK41525.1"/>
    </source>
</evidence>
<feature type="region of interest" description="Disordered" evidence="1">
    <location>
        <begin position="1"/>
        <end position="28"/>
    </location>
</feature>
<gene>
    <name evidence="2" type="ORF">CY34DRAFT_805968</name>
</gene>
<dbReference type="AlphaFoldDB" id="A0A0C9ZUK0"/>
<protein>
    <submittedName>
        <fullName evidence="2">Unplaced genomic scaffold CY34scaffold_135, whole genome shotgun sequence</fullName>
    </submittedName>
</protein>
<dbReference type="EMBL" id="KN835266">
    <property type="protein sequence ID" value="KIK41525.1"/>
    <property type="molecule type" value="Genomic_DNA"/>
</dbReference>
<organism evidence="2 3">
    <name type="scientific">Suillus luteus UH-Slu-Lm8-n1</name>
    <dbReference type="NCBI Taxonomy" id="930992"/>
    <lineage>
        <taxon>Eukaryota</taxon>
        <taxon>Fungi</taxon>
        <taxon>Dikarya</taxon>
        <taxon>Basidiomycota</taxon>
        <taxon>Agaricomycotina</taxon>
        <taxon>Agaricomycetes</taxon>
        <taxon>Agaricomycetidae</taxon>
        <taxon>Boletales</taxon>
        <taxon>Suillineae</taxon>
        <taxon>Suillaceae</taxon>
        <taxon>Suillus</taxon>
    </lineage>
</organism>
<feature type="compositionally biased region" description="Polar residues" evidence="1">
    <location>
        <begin position="1"/>
        <end position="14"/>
    </location>
</feature>
<dbReference type="Proteomes" id="UP000054485">
    <property type="component" value="Unassembled WGS sequence"/>
</dbReference>
<name>A0A0C9ZUK0_9AGAM</name>
<reference evidence="2 3" key="1">
    <citation type="submission" date="2014-04" db="EMBL/GenBank/DDBJ databases">
        <authorList>
            <consortium name="DOE Joint Genome Institute"/>
            <person name="Kuo A."/>
            <person name="Ruytinx J."/>
            <person name="Rineau F."/>
            <person name="Colpaert J."/>
            <person name="Kohler A."/>
            <person name="Nagy L.G."/>
            <person name="Floudas D."/>
            <person name="Copeland A."/>
            <person name="Barry K.W."/>
            <person name="Cichocki N."/>
            <person name="Veneault-Fourrey C."/>
            <person name="LaButti K."/>
            <person name="Lindquist E.A."/>
            <person name="Lipzen A."/>
            <person name="Lundell T."/>
            <person name="Morin E."/>
            <person name="Murat C."/>
            <person name="Sun H."/>
            <person name="Tunlid A."/>
            <person name="Henrissat B."/>
            <person name="Grigoriev I.V."/>
            <person name="Hibbett D.S."/>
            <person name="Martin F."/>
            <person name="Nordberg H.P."/>
            <person name="Cantor M.N."/>
            <person name="Hua S.X."/>
        </authorList>
    </citation>
    <scope>NUCLEOTIDE SEQUENCE [LARGE SCALE GENOMIC DNA]</scope>
    <source>
        <strain evidence="2 3">UH-Slu-Lm8-n1</strain>
    </source>
</reference>
<proteinExistence type="predicted"/>
<dbReference type="InParanoid" id="A0A0C9ZUK0"/>
<evidence type="ECO:0000313" key="3">
    <source>
        <dbReference type="Proteomes" id="UP000054485"/>
    </source>
</evidence>
<dbReference type="HOGENOM" id="CLU_1939509_0_0_1"/>
<reference evidence="3" key="2">
    <citation type="submission" date="2015-01" db="EMBL/GenBank/DDBJ databases">
        <title>Evolutionary Origins and Diversification of the Mycorrhizal Mutualists.</title>
        <authorList>
            <consortium name="DOE Joint Genome Institute"/>
            <consortium name="Mycorrhizal Genomics Consortium"/>
            <person name="Kohler A."/>
            <person name="Kuo A."/>
            <person name="Nagy L.G."/>
            <person name="Floudas D."/>
            <person name="Copeland A."/>
            <person name="Barry K.W."/>
            <person name="Cichocki N."/>
            <person name="Veneault-Fourrey C."/>
            <person name="LaButti K."/>
            <person name="Lindquist E.A."/>
            <person name="Lipzen A."/>
            <person name="Lundell T."/>
            <person name="Morin E."/>
            <person name="Murat C."/>
            <person name="Riley R."/>
            <person name="Ohm R."/>
            <person name="Sun H."/>
            <person name="Tunlid A."/>
            <person name="Henrissat B."/>
            <person name="Grigoriev I.V."/>
            <person name="Hibbett D.S."/>
            <person name="Martin F."/>
        </authorList>
    </citation>
    <scope>NUCLEOTIDE SEQUENCE [LARGE SCALE GENOMIC DNA]</scope>
    <source>
        <strain evidence="3">UH-Slu-Lm8-n1</strain>
    </source>
</reference>
<evidence type="ECO:0000256" key="1">
    <source>
        <dbReference type="SAM" id="MobiDB-lite"/>
    </source>
</evidence>
<sequence>MPSTSLESTSNKENINPAGCQGKRSSKKTKALPFAVMQESKSASTPRINPLTKRHAVCDQRPLDSVTYRTFVALDDPLFSQSADSRAKELTESPLAEVTDAFVCVYSCSLLCHLDAFWVFTMLTRVLSTG</sequence>
<keyword evidence="3" id="KW-1185">Reference proteome</keyword>
<dbReference type="OrthoDB" id="2645252at2759"/>